<dbReference type="PANTHER" id="PTHR28180:SF2">
    <property type="entry name" value="PEROXISOMAL PROTEIN 2"/>
    <property type="match status" value="1"/>
</dbReference>
<dbReference type="PANTHER" id="PTHR28180">
    <property type="entry name" value="CONSERVED MITOCHONDRIAL PROTEIN-RELATED"/>
    <property type="match status" value="1"/>
</dbReference>
<dbReference type="EMBL" id="SFCI01000924">
    <property type="protein sequence ID" value="TFY77403.1"/>
    <property type="molecule type" value="Genomic_DNA"/>
</dbReference>
<dbReference type="InterPro" id="IPR029032">
    <property type="entry name" value="AhpD-like"/>
</dbReference>
<dbReference type="Proteomes" id="UP000298061">
    <property type="component" value="Unassembled WGS sequence"/>
</dbReference>
<dbReference type="Gene3D" id="1.20.1290.10">
    <property type="entry name" value="AhpD-like"/>
    <property type="match status" value="1"/>
</dbReference>
<gene>
    <name evidence="1" type="ORF">EWM64_g6606</name>
</gene>
<reference evidence="1 2" key="1">
    <citation type="submission" date="2019-02" db="EMBL/GenBank/DDBJ databases">
        <title>Genome sequencing of the rare red list fungi Hericium alpestre (H. flagellum).</title>
        <authorList>
            <person name="Buettner E."/>
            <person name="Kellner H."/>
        </authorList>
    </citation>
    <scope>NUCLEOTIDE SEQUENCE [LARGE SCALE GENOMIC DNA]</scope>
    <source>
        <strain evidence="1 2">DSM 108284</strain>
    </source>
</reference>
<name>A0A4Y9ZTQ6_9AGAM</name>
<protein>
    <recommendedName>
        <fullName evidence="3">Carboxymuconolactone decarboxylase-like domain-containing protein</fullName>
    </recommendedName>
</protein>
<dbReference type="OrthoDB" id="5537330at2759"/>
<proteinExistence type="predicted"/>
<accession>A0A4Y9ZTQ6</accession>
<sequence length="245" mass="27118">MLTSRIVLKNPWYIVASVAFATGNRPDAVPRIFKYVLTDLEKAQTQFKVPAEQAHAEKLLLARKMRESLFKSGMVAGYSKVAINGLVSLHEATPEELRDTKPLRDTKIPIEEVEKKGTAFFRSLYGETADGVQNLLDAIHPDMGRCSVYCVVARLNCSLSTGWFSNTIAYGSVYGFTEITDTLETSYTLVGTLIASDTPRQVNWHLANARRCGASLEQGKAVRQIAMEVSESAGVRWRDGVPEVE</sequence>
<dbReference type="AlphaFoldDB" id="A0A4Y9ZTQ6"/>
<dbReference type="SUPFAM" id="SSF69118">
    <property type="entry name" value="AhpD-like"/>
    <property type="match status" value="1"/>
</dbReference>
<evidence type="ECO:0008006" key="3">
    <source>
        <dbReference type="Google" id="ProtNLM"/>
    </source>
</evidence>
<keyword evidence="2" id="KW-1185">Reference proteome</keyword>
<comment type="caution">
    <text evidence="1">The sequence shown here is derived from an EMBL/GenBank/DDBJ whole genome shotgun (WGS) entry which is preliminary data.</text>
</comment>
<dbReference type="STRING" id="135208.A0A4Y9ZTQ6"/>
<organism evidence="1 2">
    <name type="scientific">Hericium alpestre</name>
    <dbReference type="NCBI Taxonomy" id="135208"/>
    <lineage>
        <taxon>Eukaryota</taxon>
        <taxon>Fungi</taxon>
        <taxon>Dikarya</taxon>
        <taxon>Basidiomycota</taxon>
        <taxon>Agaricomycotina</taxon>
        <taxon>Agaricomycetes</taxon>
        <taxon>Russulales</taxon>
        <taxon>Hericiaceae</taxon>
        <taxon>Hericium</taxon>
    </lineage>
</organism>
<evidence type="ECO:0000313" key="2">
    <source>
        <dbReference type="Proteomes" id="UP000298061"/>
    </source>
</evidence>
<evidence type="ECO:0000313" key="1">
    <source>
        <dbReference type="EMBL" id="TFY77403.1"/>
    </source>
</evidence>
<dbReference type="InterPro" id="IPR052999">
    <property type="entry name" value="PTS1_Protein"/>
</dbReference>